<evidence type="ECO:0000313" key="5">
    <source>
        <dbReference type="Proteomes" id="UP000219335"/>
    </source>
</evidence>
<dbReference type="KEGG" id="nur:ATY38_02390"/>
<feature type="chain" id="PRO_5015044444" description="DUF3108 domain-containing protein" evidence="1">
    <location>
        <begin position="22"/>
        <end position="241"/>
    </location>
</feature>
<evidence type="ECO:0008006" key="6">
    <source>
        <dbReference type="Google" id="ProtNLM"/>
    </source>
</evidence>
<reference evidence="4" key="1">
    <citation type="submission" date="2016-10" db="EMBL/GenBank/DDBJ databases">
        <authorList>
            <person name="Varghese N."/>
            <person name="Submissions S."/>
        </authorList>
    </citation>
    <scope>NUCLEOTIDE SEQUENCE [LARGE SCALE GENOMIC DNA]</scope>
    <source>
        <strain evidence="4">Nm10</strain>
    </source>
</reference>
<keyword evidence="1" id="KW-0732">Signal</keyword>
<evidence type="ECO:0000313" key="2">
    <source>
        <dbReference type="EMBL" id="SDT85282.1"/>
    </source>
</evidence>
<dbReference type="EMBL" id="FNLN01000004">
    <property type="protein sequence ID" value="SDT85282.1"/>
    <property type="molecule type" value="Genomic_DNA"/>
</dbReference>
<dbReference type="Pfam" id="PF11306">
    <property type="entry name" value="DUF3108"/>
    <property type="match status" value="1"/>
</dbReference>
<name>A0A0S3AGD4_9PROT</name>
<evidence type="ECO:0000313" key="4">
    <source>
        <dbReference type="Proteomes" id="UP000182882"/>
    </source>
</evidence>
<dbReference type="EMBL" id="OCMU01000001">
    <property type="protein sequence ID" value="SOD17056.1"/>
    <property type="molecule type" value="Genomic_DNA"/>
</dbReference>
<proteinExistence type="predicted"/>
<keyword evidence="4" id="KW-1185">Reference proteome</keyword>
<evidence type="ECO:0000313" key="3">
    <source>
        <dbReference type="EMBL" id="SOD17056.1"/>
    </source>
</evidence>
<reference evidence="3 5" key="3">
    <citation type="submission" date="2017-09" db="EMBL/GenBank/DDBJ databases">
        <authorList>
            <person name="Ehlers B."/>
            <person name="Leendertz F.H."/>
        </authorList>
    </citation>
    <scope>NUCLEOTIDE SEQUENCE [LARGE SCALE GENOMIC DNA]</scope>
    <source>
        <strain evidence="3 5">Nm42</strain>
    </source>
</reference>
<dbReference type="AlphaFoldDB" id="A0A0S3AGD4"/>
<gene>
    <name evidence="2" type="ORF">SAMN05216406_10450</name>
    <name evidence="3" type="ORF">SAMN06297164_0979</name>
</gene>
<reference evidence="2" key="2">
    <citation type="submission" date="2016-10" db="EMBL/GenBank/DDBJ databases">
        <authorList>
            <person name="de Groot N.N."/>
        </authorList>
    </citation>
    <scope>NUCLEOTIDE SEQUENCE [LARGE SCALE GENOMIC DNA]</scope>
    <source>
        <strain evidence="2">Nm10</strain>
    </source>
</reference>
<dbReference type="Proteomes" id="UP000219335">
    <property type="component" value="Unassembled WGS sequence"/>
</dbReference>
<protein>
    <recommendedName>
        <fullName evidence="6">DUF3108 domain-containing protein</fullName>
    </recommendedName>
</protein>
<feature type="signal peptide" evidence="1">
    <location>
        <begin position="1"/>
        <end position="21"/>
    </location>
</feature>
<dbReference type="Proteomes" id="UP000182882">
    <property type="component" value="Unassembled WGS sequence"/>
</dbReference>
<dbReference type="InterPro" id="IPR021457">
    <property type="entry name" value="DUF3108"/>
</dbReference>
<sequence length="241" mass="27564">MKLSSAALLVWVLSFSVPVYATDIPSRIEINYAVTTDIGEGEINEVMEIKHMDDGRYSYSINSEAQATGIFKLLEPNSIMRHSEGMITENGLRPSRAYEKRGKKEPSMAIFDWENHTVTLSHQKHKAQEKLPKGTLDRLSLSYNFMFTPLPEHHVERHITNGHGLVLSRYTITKETLNTPLGKMKTIVLTRQEDKNSKLKRILWLAQNNHMLPVRIVSIEENGREIEKIVTGINISYKADY</sequence>
<organism evidence="2 4">
    <name type="scientific">Nitrosomonas ureae</name>
    <dbReference type="NCBI Taxonomy" id="44577"/>
    <lineage>
        <taxon>Bacteria</taxon>
        <taxon>Pseudomonadati</taxon>
        <taxon>Pseudomonadota</taxon>
        <taxon>Betaproteobacteria</taxon>
        <taxon>Nitrosomonadales</taxon>
        <taxon>Nitrosomonadaceae</taxon>
        <taxon>Nitrosomonas</taxon>
    </lineage>
</organism>
<accession>A0A0S3AGD4</accession>
<evidence type="ECO:0000256" key="1">
    <source>
        <dbReference type="SAM" id="SignalP"/>
    </source>
</evidence>
<dbReference type="RefSeq" id="WP_062557881.1">
    <property type="nucleotide sequence ID" value="NZ_CP013341.1"/>
</dbReference>